<gene>
    <name evidence="3" type="ORF">LPB3_03910</name>
</gene>
<dbReference type="Proteomes" id="UP000092584">
    <property type="component" value="Unassembled WGS sequence"/>
</dbReference>
<evidence type="ECO:0000313" key="4">
    <source>
        <dbReference type="Proteomes" id="UP000092584"/>
    </source>
</evidence>
<dbReference type="OrthoDB" id="1441018at2"/>
<dbReference type="KEGG" id="pob:LPB03_01200"/>
<keyword evidence="2" id="KW-0812">Transmembrane</keyword>
<comment type="caution">
    <text evidence="3">The sequence shown here is derived from an EMBL/GenBank/DDBJ whole genome shotgun (WGS) entry which is preliminary data.</text>
</comment>
<evidence type="ECO:0000256" key="2">
    <source>
        <dbReference type="SAM" id="Phobius"/>
    </source>
</evidence>
<keyword evidence="1" id="KW-0175">Coiled coil</keyword>
<feature type="transmembrane region" description="Helical" evidence="2">
    <location>
        <begin position="47"/>
        <end position="65"/>
    </location>
</feature>
<name>A0A1B8U0X4_9FLAO</name>
<reference evidence="4" key="1">
    <citation type="submission" date="2016-02" db="EMBL/GenBank/DDBJ databases">
        <authorList>
            <person name="Shin S.-K."/>
            <person name="Yi H."/>
            <person name="Kim E."/>
        </authorList>
    </citation>
    <scope>NUCLEOTIDE SEQUENCE [LARGE SCALE GENOMIC DNA]</scope>
    <source>
        <strain evidence="4">LPB0003</strain>
    </source>
</reference>
<accession>A0A1B8U0X4</accession>
<keyword evidence="2" id="KW-1133">Transmembrane helix</keyword>
<organism evidence="3 4">
    <name type="scientific">Polaribacter vadi</name>
    <dbReference type="NCBI Taxonomy" id="1774273"/>
    <lineage>
        <taxon>Bacteria</taxon>
        <taxon>Pseudomonadati</taxon>
        <taxon>Bacteroidota</taxon>
        <taxon>Flavobacteriia</taxon>
        <taxon>Flavobacteriales</taxon>
        <taxon>Flavobacteriaceae</taxon>
    </lineage>
</organism>
<feature type="coiled-coil region" evidence="1">
    <location>
        <begin position="119"/>
        <end position="184"/>
    </location>
</feature>
<evidence type="ECO:0000256" key="1">
    <source>
        <dbReference type="SAM" id="Coils"/>
    </source>
</evidence>
<keyword evidence="2" id="KW-0472">Membrane</keyword>
<dbReference type="AlphaFoldDB" id="A0A1B8U0X4"/>
<protein>
    <submittedName>
        <fullName evidence="3">Uncharacterized protein</fullName>
    </submittedName>
</protein>
<keyword evidence="4" id="KW-1185">Reference proteome</keyword>
<proteinExistence type="predicted"/>
<sequence>MQQDIREKLKDFQEQNIELSANHASKFENLLKAELHSKKKKKTPFKWLSVAASIVLLVSLAIKFYPTENIEEQPIVKKDAEITLGNISPEFNTIETYYTNSIKLEISQLDLSDGNKEIVDNYLLKIAELTKEYKLLTKELNTNGVNDATIDALIGNLQLRLQLLQRLKKQLNELKNLNTNQHETQVI</sequence>
<dbReference type="EMBL" id="LSFM01000018">
    <property type="protein sequence ID" value="OBY65517.1"/>
    <property type="molecule type" value="Genomic_DNA"/>
</dbReference>
<dbReference type="STRING" id="1774273.LPB03_01200"/>
<evidence type="ECO:0000313" key="3">
    <source>
        <dbReference type="EMBL" id="OBY65517.1"/>
    </source>
</evidence>
<dbReference type="RefSeq" id="WP_065318294.1">
    <property type="nucleotide sequence ID" value="NZ_CP017477.1"/>
</dbReference>